<evidence type="ECO:0000256" key="14">
    <source>
        <dbReference type="PIRSR" id="PIRSR601461-1"/>
    </source>
</evidence>
<dbReference type="GO" id="GO:0004190">
    <property type="term" value="F:aspartic-type endopeptidase activity"/>
    <property type="evidence" value="ECO:0007669"/>
    <property type="project" value="UniProtKB-KW"/>
</dbReference>
<evidence type="ECO:0000256" key="12">
    <source>
        <dbReference type="ARBA" id="ARBA00023145"/>
    </source>
</evidence>
<dbReference type="RefSeq" id="XP_058333884.1">
    <property type="nucleotide sequence ID" value="XM_058470743.1"/>
</dbReference>
<keyword evidence="8 15" id="KW-0645">Protease</keyword>
<dbReference type="PROSITE" id="PS51767">
    <property type="entry name" value="PEPTIDASE_A1"/>
    <property type="match status" value="1"/>
</dbReference>
<evidence type="ECO:0000256" key="3">
    <source>
        <dbReference type="ARBA" id="ARBA00004613"/>
    </source>
</evidence>
<evidence type="ECO:0000256" key="2">
    <source>
        <dbReference type="ARBA" id="ARBA00002983"/>
    </source>
</evidence>
<dbReference type="EC" id="3.4.23.20" evidence="6"/>
<reference evidence="19" key="1">
    <citation type="submission" date="2022-11" db="EMBL/GenBank/DDBJ databases">
        <authorList>
            <person name="Petersen C."/>
        </authorList>
    </citation>
    <scope>NUCLEOTIDE SEQUENCE</scope>
    <source>
        <strain evidence="19">IBT 19713</strain>
    </source>
</reference>
<dbReference type="Gene3D" id="2.40.70.10">
    <property type="entry name" value="Acid Proteases"/>
    <property type="match status" value="2"/>
</dbReference>
<dbReference type="GO" id="GO:0005576">
    <property type="term" value="C:extracellular region"/>
    <property type="evidence" value="ECO:0007669"/>
    <property type="project" value="UniProtKB-SubCell"/>
</dbReference>
<reference evidence="19" key="2">
    <citation type="journal article" date="2023" name="IMA Fungus">
        <title>Comparative genomic study of the Penicillium genus elucidates a diverse pangenome and 15 lateral gene transfer events.</title>
        <authorList>
            <person name="Petersen C."/>
            <person name="Sorensen T."/>
            <person name="Nielsen M.R."/>
            <person name="Sondergaard T.E."/>
            <person name="Sorensen J.L."/>
            <person name="Fitzpatrick D.A."/>
            <person name="Frisvad J.C."/>
            <person name="Nielsen K.L."/>
        </authorList>
    </citation>
    <scope>NUCLEOTIDE SEQUENCE</scope>
    <source>
        <strain evidence="19">IBT 19713</strain>
    </source>
</reference>
<dbReference type="Proteomes" id="UP001150941">
    <property type="component" value="Unassembled WGS sequence"/>
</dbReference>
<dbReference type="InterPro" id="IPR021109">
    <property type="entry name" value="Peptidase_aspartic_dom_sf"/>
</dbReference>
<dbReference type="PANTHER" id="PTHR47966">
    <property type="entry name" value="BETA-SITE APP-CLEAVING ENZYME, ISOFORM A-RELATED"/>
    <property type="match status" value="1"/>
</dbReference>
<comment type="caution">
    <text evidence="19">The sequence shown here is derived from an EMBL/GenBank/DDBJ whole genome shotgun (WGS) entry which is preliminary data.</text>
</comment>
<feature type="active site" evidence="14">
    <location>
        <position position="344"/>
    </location>
</feature>
<evidence type="ECO:0000256" key="4">
    <source>
        <dbReference type="ARBA" id="ARBA00007447"/>
    </source>
</evidence>
<evidence type="ECO:0000256" key="17">
    <source>
        <dbReference type="SAM" id="SignalP"/>
    </source>
</evidence>
<name>A0A9W9PIU6_9EURO</name>
<evidence type="ECO:0000256" key="1">
    <source>
        <dbReference type="ARBA" id="ARBA00000043"/>
    </source>
</evidence>
<comment type="function">
    <text evidence="2">Secreted aspartic endopeptidase that allows assimilation of proteinaceous substrates. The scissile peptide bond is attacked by a nucleophilic water molecule activated by two aspartic residues in the active site. Shows a broad primary substrate specificity. Favors hydrophobic residues at the P1 and P1' positions, but can also activate trypsinogen and hydrolyze the B chain of insulin between positions 'Gly-20' and 'Glu-21'.</text>
</comment>
<dbReference type="PRINTS" id="PR00792">
    <property type="entry name" value="PEPSIN"/>
</dbReference>
<evidence type="ECO:0000256" key="9">
    <source>
        <dbReference type="ARBA" id="ARBA00022729"/>
    </source>
</evidence>
<feature type="region of interest" description="Disordered" evidence="16">
    <location>
        <begin position="95"/>
        <end position="137"/>
    </location>
</feature>
<feature type="domain" description="Peptidase A1" evidence="18">
    <location>
        <begin position="143"/>
        <end position="462"/>
    </location>
</feature>
<dbReference type="Pfam" id="PF00026">
    <property type="entry name" value="Asp"/>
    <property type="match status" value="1"/>
</dbReference>
<dbReference type="GeneID" id="83198046"/>
<keyword evidence="20" id="KW-1185">Reference proteome</keyword>
<dbReference type="FunFam" id="2.40.70.10:FF:000024">
    <property type="entry name" value="Endothiapepsin"/>
    <property type="match status" value="1"/>
</dbReference>
<feature type="compositionally biased region" description="Low complexity" evidence="16">
    <location>
        <begin position="95"/>
        <end position="131"/>
    </location>
</feature>
<evidence type="ECO:0000256" key="15">
    <source>
        <dbReference type="RuleBase" id="RU000454"/>
    </source>
</evidence>
<dbReference type="InterPro" id="IPR033121">
    <property type="entry name" value="PEPTIDASE_A1"/>
</dbReference>
<gene>
    <name evidence="19" type="ORF">N7468_001446</name>
</gene>
<dbReference type="InterPro" id="IPR001969">
    <property type="entry name" value="Aspartic_peptidase_AS"/>
</dbReference>
<dbReference type="PROSITE" id="PS00141">
    <property type="entry name" value="ASP_PROTEASE"/>
    <property type="match status" value="1"/>
</dbReference>
<evidence type="ECO:0000256" key="13">
    <source>
        <dbReference type="ARBA" id="ARBA00023180"/>
    </source>
</evidence>
<evidence type="ECO:0000256" key="6">
    <source>
        <dbReference type="ARBA" id="ARBA00013206"/>
    </source>
</evidence>
<dbReference type="GO" id="GO:0006508">
    <property type="term" value="P:proteolysis"/>
    <property type="evidence" value="ECO:0007669"/>
    <property type="project" value="UniProtKB-KW"/>
</dbReference>
<keyword evidence="13" id="KW-0325">Glycoprotein</keyword>
<dbReference type="PANTHER" id="PTHR47966:SF23">
    <property type="entry name" value="ASPARTIC ENDOPEPTIDASE, PUTATIVE (AFU_ORTHOLOGUE AFUA_2G15950)-RELATED"/>
    <property type="match status" value="1"/>
</dbReference>
<dbReference type="CDD" id="cd06097">
    <property type="entry name" value="Aspergillopepsin_like"/>
    <property type="match status" value="1"/>
</dbReference>
<sequence length="465" mass="49693">MHLLLSLALFLVLGYNALALPTMHRPVHHVRRSRSFQIDRFKRSDYVRHGQRDLQKAYRKYGIIASASSNNEPYSSDPFDFEPFVWGFGGSGTPSDSATSSNSATTSGTATTTSDSTESQTTAASSEETGSVAAKSVQGDSEFVSPVLIGGQTISLDFDTGSADMWVLGSSLSSKASSDRKFYDPKTSSDYEEVDGSFNIQYGDNSYANGDLAQDLVNIGGAIVPKQVFGIATDASSEFLQDTASDGLLGLSFSKLNSFKPGPQKTFFDNVAADLEEPVFTTRLRTDAVGEYGFGVIDHSLYQGTMANISVDSSAGFWAFKSAAYAVGNGELTDFDDVTTAIADTGTTLMLLSPTVVKAYYAQVSGASYASSVGGYVFPCSTTPPNLTMKLGDSFTATVPGAYINYSQRGSEDWLANSFFFLAVCMGGVQSNQGSNMQIFGDVFLKSFYVVFDQRGPSLGIALTK</sequence>
<feature type="signal peptide" evidence="17">
    <location>
        <begin position="1"/>
        <end position="19"/>
    </location>
</feature>
<evidence type="ECO:0000256" key="5">
    <source>
        <dbReference type="ARBA" id="ARBA00011245"/>
    </source>
</evidence>
<evidence type="ECO:0000256" key="10">
    <source>
        <dbReference type="ARBA" id="ARBA00022750"/>
    </source>
</evidence>
<dbReference type="InterPro" id="IPR001461">
    <property type="entry name" value="Aspartic_peptidase_A1"/>
</dbReference>
<keyword evidence="9 17" id="KW-0732">Signal</keyword>
<evidence type="ECO:0000256" key="8">
    <source>
        <dbReference type="ARBA" id="ARBA00022670"/>
    </source>
</evidence>
<evidence type="ECO:0000313" key="20">
    <source>
        <dbReference type="Proteomes" id="UP001150941"/>
    </source>
</evidence>
<dbReference type="SUPFAM" id="SSF50630">
    <property type="entry name" value="Acid proteases"/>
    <property type="match status" value="1"/>
</dbReference>
<feature type="active site" evidence="14">
    <location>
        <position position="159"/>
    </location>
</feature>
<protein>
    <recommendedName>
        <fullName evidence="6">penicillopepsin</fullName>
        <ecNumber evidence="6">3.4.23.20</ecNumber>
    </recommendedName>
</protein>
<keyword evidence="12" id="KW-0865">Zymogen</keyword>
<evidence type="ECO:0000256" key="16">
    <source>
        <dbReference type="SAM" id="MobiDB-lite"/>
    </source>
</evidence>
<comment type="catalytic activity">
    <reaction evidence="1">
        <text>Hydrolysis of proteins with broad specificity similar to that of pepsin A, preferring hydrophobic residues at P1 and P1', but also cleaving 20-Gly-|-Glu-21 in the B chain of insulin. Clots milk, and activates trypsinogen.</text>
        <dbReference type="EC" id="3.4.23.20"/>
    </reaction>
</comment>
<accession>A0A9W9PIU6</accession>
<evidence type="ECO:0000256" key="7">
    <source>
        <dbReference type="ARBA" id="ARBA00022525"/>
    </source>
</evidence>
<dbReference type="InterPro" id="IPR034163">
    <property type="entry name" value="Aspergillopepsin-like_cat_dom"/>
</dbReference>
<dbReference type="EMBL" id="JAPQKS010000002">
    <property type="protein sequence ID" value="KAJ5246463.1"/>
    <property type="molecule type" value="Genomic_DNA"/>
</dbReference>
<keyword evidence="10 15" id="KW-0064">Aspartyl protease</keyword>
<organism evidence="19 20">
    <name type="scientific">Penicillium chermesinum</name>
    <dbReference type="NCBI Taxonomy" id="63820"/>
    <lineage>
        <taxon>Eukaryota</taxon>
        <taxon>Fungi</taxon>
        <taxon>Dikarya</taxon>
        <taxon>Ascomycota</taxon>
        <taxon>Pezizomycotina</taxon>
        <taxon>Eurotiomycetes</taxon>
        <taxon>Eurotiomycetidae</taxon>
        <taxon>Eurotiales</taxon>
        <taxon>Aspergillaceae</taxon>
        <taxon>Penicillium</taxon>
    </lineage>
</organism>
<keyword evidence="11 15" id="KW-0378">Hydrolase</keyword>
<keyword evidence="7" id="KW-0964">Secreted</keyword>
<dbReference type="AlphaFoldDB" id="A0A9W9PIU6"/>
<comment type="similarity">
    <text evidence="4 15">Belongs to the peptidase A1 family.</text>
</comment>
<comment type="subunit">
    <text evidence="5">Monomer.</text>
</comment>
<proteinExistence type="inferred from homology"/>
<evidence type="ECO:0000259" key="18">
    <source>
        <dbReference type="PROSITE" id="PS51767"/>
    </source>
</evidence>
<evidence type="ECO:0000256" key="11">
    <source>
        <dbReference type="ARBA" id="ARBA00022801"/>
    </source>
</evidence>
<feature type="chain" id="PRO_5040817171" description="penicillopepsin" evidence="17">
    <location>
        <begin position="20"/>
        <end position="465"/>
    </location>
</feature>
<dbReference type="OrthoDB" id="2747330at2759"/>
<comment type="subcellular location">
    <subcellularLocation>
        <location evidence="3">Secreted</location>
    </subcellularLocation>
</comment>
<evidence type="ECO:0000313" key="19">
    <source>
        <dbReference type="EMBL" id="KAJ5246463.1"/>
    </source>
</evidence>